<gene>
    <name evidence="1" type="ORF">GSTENG00003592001</name>
</gene>
<dbReference type="EMBL" id="CAAE01007089">
    <property type="protein sequence ID" value="CAF89624.1"/>
    <property type="molecule type" value="Genomic_DNA"/>
</dbReference>
<name>Q4TBV8_TETNG</name>
<protein>
    <submittedName>
        <fullName evidence="1">(spotted green pufferfish) hypothetical protein</fullName>
    </submittedName>
</protein>
<accession>Q4TBV8</accession>
<dbReference type="AlphaFoldDB" id="Q4TBV8"/>
<proteinExistence type="predicted"/>
<evidence type="ECO:0000313" key="1">
    <source>
        <dbReference type="EMBL" id="CAF89624.1"/>
    </source>
</evidence>
<reference evidence="1" key="2">
    <citation type="submission" date="2004-02" db="EMBL/GenBank/DDBJ databases">
        <authorList>
            <consortium name="Genoscope"/>
            <consortium name="Whitehead Institute Centre for Genome Research"/>
        </authorList>
    </citation>
    <scope>NUCLEOTIDE SEQUENCE</scope>
</reference>
<dbReference type="KEGG" id="tng:GSTEN00003592G001"/>
<comment type="caution">
    <text evidence="1">The sequence shown here is derived from an EMBL/GenBank/DDBJ whole genome shotgun (WGS) entry which is preliminary data.</text>
</comment>
<reference evidence="1" key="1">
    <citation type="journal article" date="2004" name="Nature">
        <title>Genome duplication in the teleost fish Tetraodon nigroviridis reveals the early vertebrate proto-karyotype.</title>
        <authorList>
            <person name="Jaillon O."/>
            <person name="Aury J.-M."/>
            <person name="Brunet F."/>
            <person name="Petit J.-L."/>
            <person name="Stange-Thomann N."/>
            <person name="Mauceli E."/>
            <person name="Bouneau L."/>
            <person name="Fischer C."/>
            <person name="Ozouf-Costaz C."/>
            <person name="Bernot A."/>
            <person name="Nicaud S."/>
            <person name="Jaffe D."/>
            <person name="Fisher S."/>
            <person name="Lutfalla G."/>
            <person name="Dossat C."/>
            <person name="Segurens B."/>
            <person name="Dasilva C."/>
            <person name="Salanoubat M."/>
            <person name="Levy M."/>
            <person name="Boudet N."/>
            <person name="Castellano S."/>
            <person name="Anthouard V."/>
            <person name="Jubin C."/>
            <person name="Castelli V."/>
            <person name="Katinka M."/>
            <person name="Vacherie B."/>
            <person name="Biemont C."/>
            <person name="Skalli Z."/>
            <person name="Cattolico L."/>
            <person name="Poulain J."/>
            <person name="De Berardinis V."/>
            <person name="Cruaud C."/>
            <person name="Duprat S."/>
            <person name="Brottier P."/>
            <person name="Coutanceau J.-P."/>
            <person name="Gouzy J."/>
            <person name="Parra G."/>
            <person name="Lardier G."/>
            <person name="Chapple C."/>
            <person name="McKernan K.J."/>
            <person name="McEwan P."/>
            <person name="Bosak S."/>
            <person name="Kellis M."/>
            <person name="Volff J.-N."/>
            <person name="Guigo R."/>
            <person name="Zody M.C."/>
            <person name="Mesirov J."/>
            <person name="Lindblad-Toh K."/>
            <person name="Birren B."/>
            <person name="Nusbaum C."/>
            <person name="Kahn D."/>
            <person name="Robinson-Rechavi M."/>
            <person name="Laudet V."/>
            <person name="Schachter V."/>
            <person name="Quetier F."/>
            <person name="Saurin W."/>
            <person name="Scarpelli C."/>
            <person name="Wincker P."/>
            <person name="Lander E.S."/>
            <person name="Weissenbach J."/>
            <person name="Roest Crollius H."/>
        </authorList>
    </citation>
    <scope>NUCLEOTIDE SEQUENCE [LARGE SCALE GENOMIC DNA]</scope>
</reference>
<organism evidence="1">
    <name type="scientific">Tetraodon nigroviridis</name>
    <name type="common">Spotted green pufferfish</name>
    <name type="synonym">Chelonodon nigroviridis</name>
    <dbReference type="NCBI Taxonomy" id="99883"/>
    <lineage>
        <taxon>Eukaryota</taxon>
        <taxon>Metazoa</taxon>
        <taxon>Chordata</taxon>
        <taxon>Craniata</taxon>
        <taxon>Vertebrata</taxon>
        <taxon>Euteleostomi</taxon>
        <taxon>Actinopterygii</taxon>
        <taxon>Neopterygii</taxon>
        <taxon>Teleostei</taxon>
        <taxon>Neoteleostei</taxon>
        <taxon>Acanthomorphata</taxon>
        <taxon>Eupercaria</taxon>
        <taxon>Tetraodontiformes</taxon>
        <taxon>Tetradontoidea</taxon>
        <taxon>Tetraodontidae</taxon>
        <taxon>Tetraodon</taxon>
    </lineage>
</organism>
<sequence length="49" mass="5518">MLSAVKMEGHEAPDWSGFYSEEVGGRRLRPLQEKDQKVGDDKVCVKVLV</sequence>